<dbReference type="InterPro" id="IPR011622">
    <property type="entry name" value="7TMR_DISM_rcpt_extracell_dom2"/>
</dbReference>
<dbReference type="InterPro" id="IPR011623">
    <property type="entry name" value="7TMR_DISM_rcpt_extracell_dom1"/>
</dbReference>
<protein>
    <recommendedName>
        <fullName evidence="2">histidine kinase</fullName>
        <ecNumber evidence="2">2.7.13.3</ecNumber>
    </recommendedName>
</protein>
<comment type="caution">
    <text evidence="7">The sequence shown here is derived from an EMBL/GenBank/DDBJ whole genome shotgun (WGS) entry which is preliminary data.</text>
</comment>
<feature type="transmembrane region" description="Helical" evidence="5">
    <location>
        <begin position="355"/>
        <end position="375"/>
    </location>
</feature>
<dbReference type="AlphaFoldDB" id="A0A512BHR9"/>
<reference evidence="7 8" key="1">
    <citation type="submission" date="2019-07" db="EMBL/GenBank/DDBJ databases">
        <title>Whole genome shotgun sequence of Segetibacter aerophilus NBRC 106135.</title>
        <authorList>
            <person name="Hosoyama A."/>
            <person name="Uohara A."/>
            <person name="Ohji S."/>
            <person name="Ichikawa N."/>
        </authorList>
    </citation>
    <scope>NUCLEOTIDE SEQUENCE [LARGE SCALE GENOMIC DNA]</scope>
    <source>
        <strain evidence="7 8">NBRC 106135</strain>
    </source>
</reference>
<evidence type="ECO:0000256" key="4">
    <source>
        <dbReference type="SAM" id="Coils"/>
    </source>
</evidence>
<dbReference type="PANTHER" id="PTHR43065:SF42">
    <property type="entry name" value="TWO-COMPONENT SENSOR PPRA"/>
    <property type="match status" value="1"/>
</dbReference>
<evidence type="ECO:0000313" key="8">
    <source>
        <dbReference type="Proteomes" id="UP000321513"/>
    </source>
</evidence>
<evidence type="ECO:0000256" key="2">
    <source>
        <dbReference type="ARBA" id="ARBA00012438"/>
    </source>
</evidence>
<dbReference type="EMBL" id="BJYT01000021">
    <property type="protein sequence ID" value="GEO11415.1"/>
    <property type="molecule type" value="Genomic_DNA"/>
</dbReference>
<feature type="transmembrane region" description="Helical" evidence="5">
    <location>
        <begin position="226"/>
        <end position="249"/>
    </location>
</feature>
<evidence type="ECO:0000256" key="5">
    <source>
        <dbReference type="SAM" id="Phobius"/>
    </source>
</evidence>
<dbReference type="InterPro" id="IPR005467">
    <property type="entry name" value="His_kinase_dom"/>
</dbReference>
<dbReference type="PANTHER" id="PTHR43065">
    <property type="entry name" value="SENSOR HISTIDINE KINASE"/>
    <property type="match status" value="1"/>
</dbReference>
<keyword evidence="8" id="KW-1185">Reference proteome</keyword>
<feature type="transmembrane region" description="Helical" evidence="5">
    <location>
        <begin position="292"/>
        <end position="311"/>
    </location>
</feature>
<keyword evidence="3" id="KW-0597">Phosphoprotein</keyword>
<dbReference type="PROSITE" id="PS50109">
    <property type="entry name" value="HIS_KIN"/>
    <property type="match status" value="1"/>
</dbReference>
<keyword evidence="5" id="KW-0812">Transmembrane</keyword>
<evidence type="ECO:0000256" key="1">
    <source>
        <dbReference type="ARBA" id="ARBA00000085"/>
    </source>
</evidence>
<comment type="catalytic activity">
    <reaction evidence="1">
        <text>ATP + protein L-histidine = ADP + protein N-phospho-L-histidine.</text>
        <dbReference type="EC" id="2.7.13.3"/>
    </reaction>
</comment>
<dbReference type="Proteomes" id="UP000321513">
    <property type="component" value="Unassembled WGS sequence"/>
</dbReference>
<dbReference type="SUPFAM" id="SSF55874">
    <property type="entry name" value="ATPase domain of HSP90 chaperone/DNA topoisomerase II/histidine kinase"/>
    <property type="match status" value="1"/>
</dbReference>
<dbReference type="OrthoDB" id="9806995at2"/>
<dbReference type="CDD" id="cd00082">
    <property type="entry name" value="HisKA"/>
    <property type="match status" value="1"/>
</dbReference>
<dbReference type="Pfam" id="PF07695">
    <property type="entry name" value="7TMR-DISM_7TM"/>
    <property type="match status" value="1"/>
</dbReference>
<feature type="domain" description="Histidine kinase" evidence="6">
    <location>
        <begin position="487"/>
        <end position="732"/>
    </location>
</feature>
<gene>
    <name evidence="7" type="ORF">SAE01_39110</name>
</gene>
<keyword evidence="5" id="KW-0472">Membrane</keyword>
<dbReference type="Pfam" id="PF07696">
    <property type="entry name" value="7TMR-DISMED2"/>
    <property type="match status" value="1"/>
</dbReference>
<evidence type="ECO:0000259" key="6">
    <source>
        <dbReference type="PROSITE" id="PS50109"/>
    </source>
</evidence>
<evidence type="ECO:0000313" key="7">
    <source>
        <dbReference type="EMBL" id="GEO11415.1"/>
    </source>
</evidence>
<dbReference type="CDD" id="cd22249">
    <property type="entry name" value="UDM1_RNF168_RNF169-like"/>
    <property type="match status" value="1"/>
</dbReference>
<dbReference type="Gene3D" id="2.60.40.2380">
    <property type="match status" value="1"/>
</dbReference>
<dbReference type="RefSeq" id="WP_147205525.1">
    <property type="nucleotide sequence ID" value="NZ_BJYT01000021.1"/>
</dbReference>
<dbReference type="InterPro" id="IPR004358">
    <property type="entry name" value="Sig_transdc_His_kin-like_C"/>
</dbReference>
<dbReference type="GO" id="GO:0000155">
    <property type="term" value="F:phosphorelay sensor kinase activity"/>
    <property type="evidence" value="ECO:0007669"/>
    <property type="project" value="InterPro"/>
</dbReference>
<dbReference type="EC" id="2.7.13.3" evidence="2"/>
<dbReference type="Gene3D" id="1.10.287.130">
    <property type="match status" value="1"/>
</dbReference>
<keyword evidence="4" id="KW-0175">Coiled coil</keyword>
<dbReference type="InterPro" id="IPR036890">
    <property type="entry name" value="HATPase_C_sf"/>
</dbReference>
<dbReference type="Gene3D" id="3.30.565.10">
    <property type="entry name" value="Histidine kinase-like ATPase, C-terminal domain"/>
    <property type="match status" value="1"/>
</dbReference>
<dbReference type="InterPro" id="IPR036097">
    <property type="entry name" value="HisK_dim/P_sf"/>
</dbReference>
<name>A0A512BHR9_9BACT</name>
<proteinExistence type="predicted"/>
<dbReference type="PRINTS" id="PR00344">
    <property type="entry name" value="BCTRLSENSOR"/>
</dbReference>
<feature type="transmembrane region" description="Helical" evidence="5">
    <location>
        <begin position="387"/>
        <end position="408"/>
    </location>
</feature>
<dbReference type="Pfam" id="PF02518">
    <property type="entry name" value="HATPase_c"/>
    <property type="match status" value="1"/>
</dbReference>
<dbReference type="SMART" id="SM00388">
    <property type="entry name" value="HisKA"/>
    <property type="match status" value="1"/>
</dbReference>
<evidence type="ECO:0000256" key="3">
    <source>
        <dbReference type="ARBA" id="ARBA00022553"/>
    </source>
</evidence>
<organism evidence="7 8">
    <name type="scientific">Segetibacter aerophilus</name>
    <dbReference type="NCBI Taxonomy" id="670293"/>
    <lineage>
        <taxon>Bacteria</taxon>
        <taxon>Pseudomonadati</taxon>
        <taxon>Bacteroidota</taxon>
        <taxon>Chitinophagia</taxon>
        <taxon>Chitinophagales</taxon>
        <taxon>Chitinophagaceae</taxon>
        <taxon>Segetibacter</taxon>
    </lineage>
</organism>
<feature type="transmembrane region" description="Helical" evidence="5">
    <location>
        <begin position="198"/>
        <end position="219"/>
    </location>
</feature>
<feature type="transmembrane region" description="Helical" evidence="5">
    <location>
        <begin position="255"/>
        <end position="272"/>
    </location>
</feature>
<feature type="transmembrane region" description="Helical" evidence="5">
    <location>
        <begin position="323"/>
        <end position="343"/>
    </location>
</feature>
<accession>A0A512BHR9</accession>
<dbReference type="SUPFAM" id="SSF47384">
    <property type="entry name" value="Homodimeric domain of signal transducing histidine kinase"/>
    <property type="match status" value="1"/>
</dbReference>
<feature type="coiled-coil region" evidence="4">
    <location>
        <begin position="414"/>
        <end position="475"/>
    </location>
</feature>
<dbReference type="InterPro" id="IPR003594">
    <property type="entry name" value="HATPase_dom"/>
</dbReference>
<dbReference type="InterPro" id="IPR003661">
    <property type="entry name" value="HisK_dim/P_dom"/>
</dbReference>
<keyword evidence="5" id="KW-1133">Transmembrane helix</keyword>
<sequence length="732" mass="83888">MVKVYILLLFIFPLDLFAQLSIPPAYTIDSDTAHSKILDRSNWQMLEDTSGGKWTISEVSGSAISNLFHEEIEGGEKLNSPVNTYWIRFKLKSNLSRIANLSLQQKSAYADFYVARSDGKWIHKTTGYNTPWSDRDGYKLVTAVPIIVKPGEEVTVYEKVVFDYRATRPQPLEARFVFTEKLVQDIYIENDTFLFKTILGSFFIGLLFFAAVFNFFFFLVVRERVYLYYSLCLLVGTVNEYHTIYYHVFFRDHPYLLNTNLIFFLVLVNYFAIQMERHFLNTFTRLPRWDKFLQASVFFQFAAALVIYFIGPHLANSTDIILWKVWDWIQGIVLISILTTFLLFIRKRDKAARQFIIACLPVATVWMVNYIIIHGTNSSIAAEWNMYYDRIELLCISSLVIILSWLLFDRYNTLRKENAERALLNERLAKEKEIERSQLIAQQKVVLEEEVAARTAELKQSLADLKAAEKQLIQREKMASLGELTAGIAHEIQNPLNFVNNFSEVSAELLEELRSGPLATLQDGFKSEADDVVADLTANLHKIKHHGKRAESIVKAMLQHSSSITGKKEITDINLLVDEYLHVSYSGMEAKDKTFNVKLVTDYDESIGKIEVVQQDIGRVLLNLYNNAFYAVSEKKRAINVQTAEIYQPTVLVSTKKITGRVKICVRDNGVGIPEEIVDKIFQPFFTTKPTGQGTGLGLSLSYDILKANEGEIKVETKEGEYSEFIIELPLK</sequence>
<dbReference type="SMART" id="SM00387">
    <property type="entry name" value="HATPase_c"/>
    <property type="match status" value="1"/>
</dbReference>